<dbReference type="InterPro" id="IPR018202">
    <property type="entry name" value="Ser_caboxypep_ser_AS"/>
</dbReference>
<evidence type="ECO:0000256" key="6">
    <source>
        <dbReference type="RuleBase" id="RU361156"/>
    </source>
</evidence>
<keyword evidence="3 6" id="KW-0645">Protease</keyword>
<comment type="caution">
    <text evidence="7">The sequence shown here is derived from an EMBL/GenBank/DDBJ whole genome shotgun (WGS) entry which is preliminary data.</text>
</comment>
<dbReference type="Pfam" id="PF00450">
    <property type="entry name" value="Peptidase_S10"/>
    <property type="match status" value="1"/>
</dbReference>
<comment type="similarity">
    <text evidence="1 6">Belongs to the peptidase S10 family.</text>
</comment>
<evidence type="ECO:0000256" key="3">
    <source>
        <dbReference type="ARBA" id="ARBA00022670"/>
    </source>
</evidence>
<name>A0A9P6DYR2_9AGAM</name>
<reference evidence="7" key="1">
    <citation type="journal article" date="2020" name="Nat. Commun.">
        <title>Large-scale genome sequencing of mycorrhizal fungi provides insights into the early evolution of symbiotic traits.</title>
        <authorList>
            <person name="Miyauchi S."/>
            <person name="Kiss E."/>
            <person name="Kuo A."/>
            <person name="Drula E."/>
            <person name="Kohler A."/>
            <person name="Sanchez-Garcia M."/>
            <person name="Morin E."/>
            <person name="Andreopoulos B."/>
            <person name="Barry K.W."/>
            <person name="Bonito G."/>
            <person name="Buee M."/>
            <person name="Carver A."/>
            <person name="Chen C."/>
            <person name="Cichocki N."/>
            <person name="Clum A."/>
            <person name="Culley D."/>
            <person name="Crous P.W."/>
            <person name="Fauchery L."/>
            <person name="Girlanda M."/>
            <person name="Hayes R.D."/>
            <person name="Keri Z."/>
            <person name="LaButti K."/>
            <person name="Lipzen A."/>
            <person name="Lombard V."/>
            <person name="Magnuson J."/>
            <person name="Maillard F."/>
            <person name="Murat C."/>
            <person name="Nolan M."/>
            <person name="Ohm R.A."/>
            <person name="Pangilinan J."/>
            <person name="Pereira M.F."/>
            <person name="Perotto S."/>
            <person name="Peter M."/>
            <person name="Pfister S."/>
            <person name="Riley R."/>
            <person name="Sitrit Y."/>
            <person name="Stielow J.B."/>
            <person name="Szollosi G."/>
            <person name="Zifcakova L."/>
            <person name="Stursova M."/>
            <person name="Spatafora J.W."/>
            <person name="Tedersoo L."/>
            <person name="Vaario L.M."/>
            <person name="Yamada A."/>
            <person name="Yan M."/>
            <person name="Wang P."/>
            <person name="Xu J."/>
            <person name="Bruns T."/>
            <person name="Baldrian P."/>
            <person name="Vilgalys R."/>
            <person name="Dunand C."/>
            <person name="Henrissat B."/>
            <person name="Grigoriev I.V."/>
            <person name="Hibbett D."/>
            <person name="Nagy L.G."/>
            <person name="Martin F.M."/>
        </authorList>
    </citation>
    <scope>NUCLEOTIDE SEQUENCE</scope>
    <source>
        <strain evidence="7">UP504</strain>
    </source>
</reference>
<feature type="signal peptide" evidence="6">
    <location>
        <begin position="1"/>
        <end position="18"/>
    </location>
</feature>
<proteinExistence type="inferred from homology"/>
<keyword evidence="5" id="KW-0325">Glycoprotein</keyword>
<dbReference type="SUPFAM" id="SSF53474">
    <property type="entry name" value="alpha/beta-Hydrolases"/>
    <property type="match status" value="1"/>
</dbReference>
<dbReference type="Proteomes" id="UP000886523">
    <property type="component" value="Unassembled WGS sequence"/>
</dbReference>
<dbReference type="EC" id="3.4.16.-" evidence="6"/>
<evidence type="ECO:0000313" key="7">
    <source>
        <dbReference type="EMBL" id="KAF9515933.1"/>
    </source>
</evidence>
<evidence type="ECO:0000256" key="2">
    <source>
        <dbReference type="ARBA" id="ARBA00022645"/>
    </source>
</evidence>
<sequence>MRTTLFVLAAVTVTAAVAHTIPTAQNRFLDSNDVVDGRKSAFINEALLDSQGPNGESWTMLDEDFQIREFTRQNDIVYELVRIPEFPSYQIRVTSPQICDPTVQQYSGYFDVGDGKHLFFWFFESRDVEPSEAPVVLWMNGGPGCSSITGLMFELGPCSIANGGKSTKLNPQSWTTHANMIFLDQPVNVGFSYSEGATVDTTPVAAHDVWVFLELFMNRYKQYSKLPFHIAAESYGGRYAPLLGAEIHKQNKVISFAPRPFVLHINLVSVIIGNGLSDPFTQYASIPEYACDGLSLYSMILMAHSARRYAASVPASLYCDSQLYGSFQQLGLNPYDVRRKCDRSKDGDLCYEQMGWIETYLNNNTIKAELGVDSEQTFQSCNMQVNGAFTTQGDKMHNSAEALPELLAAGIRVLIYAGNADFMCNFIGNRNWMLDLESVFQKEFTRAHLKPWKTMDGKVSGHIQSAGNKHSGAGNYTYVSINNAGHMVPYDKPEVSLDLFVRWIMDDTPRSRGQPPCLNGLCVISIWRLYRSSRWIFAIVHSQIKCFWRLLDSNRQQLFDLWSSKAWLIPHF</sequence>
<evidence type="ECO:0000313" key="8">
    <source>
        <dbReference type="Proteomes" id="UP000886523"/>
    </source>
</evidence>
<keyword evidence="2 6" id="KW-0121">Carboxypeptidase</keyword>
<dbReference type="InterPro" id="IPR029058">
    <property type="entry name" value="AB_hydrolase_fold"/>
</dbReference>
<dbReference type="EMBL" id="MU128945">
    <property type="protein sequence ID" value="KAF9515933.1"/>
    <property type="molecule type" value="Genomic_DNA"/>
</dbReference>
<organism evidence="7 8">
    <name type="scientific">Hydnum rufescens UP504</name>
    <dbReference type="NCBI Taxonomy" id="1448309"/>
    <lineage>
        <taxon>Eukaryota</taxon>
        <taxon>Fungi</taxon>
        <taxon>Dikarya</taxon>
        <taxon>Basidiomycota</taxon>
        <taxon>Agaricomycotina</taxon>
        <taxon>Agaricomycetes</taxon>
        <taxon>Cantharellales</taxon>
        <taxon>Hydnaceae</taxon>
        <taxon>Hydnum</taxon>
    </lineage>
</organism>
<protein>
    <recommendedName>
        <fullName evidence="6">Carboxypeptidase</fullName>
        <ecNumber evidence="6">3.4.16.-</ecNumber>
    </recommendedName>
</protein>
<accession>A0A9P6DYR2</accession>
<keyword evidence="8" id="KW-1185">Reference proteome</keyword>
<keyword evidence="4 6" id="KW-0378">Hydrolase</keyword>
<dbReference type="GO" id="GO:0004185">
    <property type="term" value="F:serine-type carboxypeptidase activity"/>
    <property type="evidence" value="ECO:0007669"/>
    <property type="project" value="UniProtKB-UniRule"/>
</dbReference>
<dbReference type="OrthoDB" id="443318at2759"/>
<dbReference type="AlphaFoldDB" id="A0A9P6DYR2"/>
<dbReference type="PANTHER" id="PTHR11802:SF452">
    <property type="entry name" value="CARBOXYPEPTIDASE"/>
    <property type="match status" value="1"/>
</dbReference>
<dbReference type="PROSITE" id="PS00131">
    <property type="entry name" value="CARBOXYPEPT_SER_SER"/>
    <property type="match status" value="1"/>
</dbReference>
<gene>
    <name evidence="7" type="ORF">BS47DRAFT_1381315</name>
</gene>
<evidence type="ECO:0000256" key="4">
    <source>
        <dbReference type="ARBA" id="ARBA00022801"/>
    </source>
</evidence>
<dbReference type="Gene3D" id="3.40.50.1820">
    <property type="entry name" value="alpha/beta hydrolase"/>
    <property type="match status" value="1"/>
</dbReference>
<dbReference type="PRINTS" id="PR00724">
    <property type="entry name" value="CRBOXYPTASEC"/>
</dbReference>
<dbReference type="GO" id="GO:0000324">
    <property type="term" value="C:fungal-type vacuole"/>
    <property type="evidence" value="ECO:0007669"/>
    <property type="project" value="TreeGrafter"/>
</dbReference>
<dbReference type="Gene3D" id="1.10.287.410">
    <property type="match status" value="1"/>
</dbReference>
<dbReference type="PANTHER" id="PTHR11802">
    <property type="entry name" value="SERINE PROTEASE FAMILY S10 SERINE CARBOXYPEPTIDASE"/>
    <property type="match status" value="1"/>
</dbReference>
<evidence type="ECO:0000256" key="1">
    <source>
        <dbReference type="ARBA" id="ARBA00009431"/>
    </source>
</evidence>
<keyword evidence="6" id="KW-0732">Signal</keyword>
<dbReference type="GO" id="GO:0006508">
    <property type="term" value="P:proteolysis"/>
    <property type="evidence" value="ECO:0007669"/>
    <property type="project" value="UniProtKB-KW"/>
</dbReference>
<evidence type="ECO:0000256" key="5">
    <source>
        <dbReference type="ARBA" id="ARBA00023180"/>
    </source>
</evidence>
<feature type="chain" id="PRO_5040530232" description="Carboxypeptidase" evidence="6">
    <location>
        <begin position="19"/>
        <end position="572"/>
    </location>
</feature>
<dbReference type="InterPro" id="IPR001563">
    <property type="entry name" value="Peptidase_S10"/>
</dbReference>